<keyword evidence="3" id="KW-1185">Reference proteome</keyword>
<proteinExistence type="predicted"/>
<evidence type="ECO:0000256" key="1">
    <source>
        <dbReference type="SAM" id="MobiDB-lite"/>
    </source>
</evidence>
<accession>A0ABS9TSD4</accession>
<dbReference type="Proteomes" id="UP001299970">
    <property type="component" value="Unassembled WGS sequence"/>
</dbReference>
<protein>
    <submittedName>
        <fullName evidence="2">Uncharacterized protein</fullName>
    </submittedName>
</protein>
<sequence>MGTTTPEEMICIGCGEKMPEERAELGYRYCTKDSCQAQYHRGLAVTAFGLNKSGETFVVADADEIRRRGEAGEFRKKDSGVGLDYRPTGAPAAPRPRVPQQRRRQPAPRRPWTPEQEKITRLYHDMGLSPRQIVARARENAPRLQLTDALVVKILSSLPR</sequence>
<reference evidence="2 3" key="1">
    <citation type="submission" date="2022-03" db="EMBL/GenBank/DDBJ databases">
        <title>Pseudonocardia alaer sp. nov., a novel actinomycete isolated from reed forest soil.</title>
        <authorList>
            <person name="Wang L."/>
        </authorList>
    </citation>
    <scope>NUCLEOTIDE SEQUENCE [LARGE SCALE GENOMIC DNA]</scope>
    <source>
        <strain evidence="2 3">Y-16303</strain>
    </source>
</reference>
<dbReference type="EMBL" id="JAKXMK010000043">
    <property type="protein sequence ID" value="MCH6171465.1"/>
    <property type="molecule type" value="Genomic_DNA"/>
</dbReference>
<evidence type="ECO:0000313" key="3">
    <source>
        <dbReference type="Proteomes" id="UP001299970"/>
    </source>
</evidence>
<gene>
    <name evidence="2" type="ORF">MMF94_37725</name>
</gene>
<comment type="caution">
    <text evidence="2">The sequence shown here is derived from an EMBL/GenBank/DDBJ whole genome shotgun (WGS) entry which is preliminary data.</text>
</comment>
<dbReference type="RefSeq" id="WP_241042268.1">
    <property type="nucleotide sequence ID" value="NZ_BAAAJF010000038.1"/>
</dbReference>
<feature type="compositionally biased region" description="Basic and acidic residues" evidence="1">
    <location>
        <begin position="69"/>
        <end position="79"/>
    </location>
</feature>
<evidence type="ECO:0000313" key="2">
    <source>
        <dbReference type="EMBL" id="MCH6171465.1"/>
    </source>
</evidence>
<name>A0ABS9TSD4_9PSEU</name>
<feature type="region of interest" description="Disordered" evidence="1">
    <location>
        <begin position="69"/>
        <end position="116"/>
    </location>
</feature>
<organism evidence="2 3">
    <name type="scientific">Pseudonocardia alaniniphila</name>
    <dbReference type="NCBI Taxonomy" id="75291"/>
    <lineage>
        <taxon>Bacteria</taxon>
        <taxon>Bacillati</taxon>
        <taxon>Actinomycetota</taxon>
        <taxon>Actinomycetes</taxon>
        <taxon>Pseudonocardiales</taxon>
        <taxon>Pseudonocardiaceae</taxon>
        <taxon>Pseudonocardia</taxon>
    </lineage>
</organism>